<feature type="compositionally biased region" description="Acidic residues" evidence="1">
    <location>
        <begin position="298"/>
        <end position="311"/>
    </location>
</feature>
<protein>
    <submittedName>
        <fullName evidence="3">Uncharacterized protein</fullName>
    </submittedName>
</protein>
<evidence type="ECO:0000313" key="4">
    <source>
        <dbReference type="Proteomes" id="UP001283341"/>
    </source>
</evidence>
<evidence type="ECO:0000313" key="3">
    <source>
        <dbReference type="EMBL" id="KAK3317906.1"/>
    </source>
</evidence>
<reference evidence="3" key="2">
    <citation type="submission" date="2023-06" db="EMBL/GenBank/DDBJ databases">
        <authorList>
            <consortium name="Lawrence Berkeley National Laboratory"/>
            <person name="Haridas S."/>
            <person name="Hensen N."/>
            <person name="Bonometti L."/>
            <person name="Westerberg I."/>
            <person name="Brannstrom I.O."/>
            <person name="Guillou S."/>
            <person name="Cros-Aarteil S."/>
            <person name="Calhoun S."/>
            <person name="Kuo A."/>
            <person name="Mondo S."/>
            <person name="Pangilinan J."/>
            <person name="Riley R."/>
            <person name="Labutti K."/>
            <person name="Andreopoulos B."/>
            <person name="Lipzen A."/>
            <person name="Chen C."/>
            <person name="Yanf M."/>
            <person name="Daum C."/>
            <person name="Ng V."/>
            <person name="Clum A."/>
            <person name="Steindorff A."/>
            <person name="Ohm R."/>
            <person name="Martin F."/>
            <person name="Silar P."/>
            <person name="Natvig D."/>
            <person name="Lalanne C."/>
            <person name="Gautier V."/>
            <person name="Ament-Velasquez S.L."/>
            <person name="Kruys A."/>
            <person name="Hutchinson M.I."/>
            <person name="Powell A.J."/>
            <person name="Barry K."/>
            <person name="Miller A.N."/>
            <person name="Grigoriev I.V."/>
            <person name="Debuchy R."/>
            <person name="Gladieux P."/>
            <person name="Thoren M.H."/>
            <person name="Johannesson H."/>
        </authorList>
    </citation>
    <scope>NUCLEOTIDE SEQUENCE</scope>
    <source>
        <strain evidence="3">CBS 118394</strain>
    </source>
</reference>
<feature type="transmembrane region" description="Helical" evidence="2">
    <location>
        <begin position="264"/>
        <end position="282"/>
    </location>
</feature>
<keyword evidence="2" id="KW-0472">Membrane</keyword>
<dbReference type="Proteomes" id="UP001283341">
    <property type="component" value="Unassembled WGS sequence"/>
</dbReference>
<name>A0AAE0I3S5_9PEZI</name>
<feature type="region of interest" description="Disordered" evidence="1">
    <location>
        <begin position="391"/>
        <end position="411"/>
    </location>
</feature>
<feature type="transmembrane region" description="Helical" evidence="2">
    <location>
        <begin position="92"/>
        <end position="113"/>
    </location>
</feature>
<feature type="region of interest" description="Disordered" evidence="1">
    <location>
        <begin position="290"/>
        <end position="339"/>
    </location>
</feature>
<evidence type="ECO:0000256" key="2">
    <source>
        <dbReference type="SAM" id="Phobius"/>
    </source>
</evidence>
<accession>A0AAE0I3S5</accession>
<keyword evidence="2" id="KW-1133">Transmembrane helix</keyword>
<feature type="transmembrane region" description="Helical" evidence="2">
    <location>
        <begin position="51"/>
        <end position="72"/>
    </location>
</feature>
<keyword evidence="4" id="KW-1185">Reference proteome</keyword>
<gene>
    <name evidence="3" type="ORF">B0H66DRAFT_475443</name>
</gene>
<dbReference type="EMBL" id="JAUEDM010000004">
    <property type="protein sequence ID" value="KAK3317906.1"/>
    <property type="molecule type" value="Genomic_DNA"/>
</dbReference>
<feature type="transmembrane region" description="Helical" evidence="2">
    <location>
        <begin position="224"/>
        <end position="243"/>
    </location>
</feature>
<organism evidence="3 4">
    <name type="scientific">Apodospora peruviana</name>
    <dbReference type="NCBI Taxonomy" id="516989"/>
    <lineage>
        <taxon>Eukaryota</taxon>
        <taxon>Fungi</taxon>
        <taxon>Dikarya</taxon>
        <taxon>Ascomycota</taxon>
        <taxon>Pezizomycotina</taxon>
        <taxon>Sordariomycetes</taxon>
        <taxon>Sordariomycetidae</taxon>
        <taxon>Sordariales</taxon>
        <taxon>Lasiosphaeriaceae</taxon>
        <taxon>Apodospora</taxon>
    </lineage>
</organism>
<sequence length="411" mass="45721">MGIYFTWLASYLANTLLPSQFGGASDTSTIFLLTLLIAMGNDARTRSLTELDGLVLMHLCGGTVFGVLSLWGYRTSLYSSKGPRAVRMFGGFGTHIRLIVSFGVSLFGFWFWLRGVNGGLWKLGGPNDRQDDPPNLPECGVLYTFFFAKLRANGGIRYYYLVVCACCAVYFGVMFLASSLAGYVSFVNVKGFFEFKRWSSRNRTKYATGFTHKELKLVYKFLRIGNLFWLLWSAVTVEVTLNFNHVHGVLGGRHDGGLQLPSQLLPFLVGMFSFVRILYQMFKEKWGEDGERNKESDFESSDDVGDSEGTPDDAAPRDSFQENPAEEQHVQSPGLRMPPRSHSYAIVARPFAVRMLVAWLPWLGLVVHPDSRKSRISTLITRGTGLSNVQQMSLASPGIPQEKGGSVTTTA</sequence>
<feature type="transmembrane region" description="Helical" evidence="2">
    <location>
        <begin position="158"/>
        <end position="186"/>
    </location>
</feature>
<proteinExistence type="predicted"/>
<feature type="transmembrane region" description="Helical" evidence="2">
    <location>
        <begin position="20"/>
        <end position="39"/>
    </location>
</feature>
<evidence type="ECO:0000256" key="1">
    <source>
        <dbReference type="SAM" id="MobiDB-lite"/>
    </source>
</evidence>
<comment type="caution">
    <text evidence="3">The sequence shown here is derived from an EMBL/GenBank/DDBJ whole genome shotgun (WGS) entry which is preliminary data.</text>
</comment>
<dbReference type="AlphaFoldDB" id="A0AAE0I3S5"/>
<keyword evidence="2" id="KW-0812">Transmembrane</keyword>
<reference evidence="3" key="1">
    <citation type="journal article" date="2023" name="Mol. Phylogenet. Evol.">
        <title>Genome-scale phylogeny and comparative genomics of the fungal order Sordariales.</title>
        <authorList>
            <person name="Hensen N."/>
            <person name="Bonometti L."/>
            <person name="Westerberg I."/>
            <person name="Brannstrom I.O."/>
            <person name="Guillou S."/>
            <person name="Cros-Aarteil S."/>
            <person name="Calhoun S."/>
            <person name="Haridas S."/>
            <person name="Kuo A."/>
            <person name="Mondo S."/>
            <person name="Pangilinan J."/>
            <person name="Riley R."/>
            <person name="LaButti K."/>
            <person name="Andreopoulos B."/>
            <person name="Lipzen A."/>
            <person name="Chen C."/>
            <person name="Yan M."/>
            <person name="Daum C."/>
            <person name="Ng V."/>
            <person name="Clum A."/>
            <person name="Steindorff A."/>
            <person name="Ohm R.A."/>
            <person name="Martin F."/>
            <person name="Silar P."/>
            <person name="Natvig D.O."/>
            <person name="Lalanne C."/>
            <person name="Gautier V."/>
            <person name="Ament-Velasquez S.L."/>
            <person name="Kruys A."/>
            <person name="Hutchinson M.I."/>
            <person name="Powell A.J."/>
            <person name="Barry K."/>
            <person name="Miller A.N."/>
            <person name="Grigoriev I.V."/>
            <person name="Debuchy R."/>
            <person name="Gladieux P."/>
            <person name="Hiltunen Thoren M."/>
            <person name="Johannesson H."/>
        </authorList>
    </citation>
    <scope>NUCLEOTIDE SEQUENCE</scope>
    <source>
        <strain evidence="3">CBS 118394</strain>
    </source>
</reference>